<accession>A0A5D2WVY5</accession>
<proteinExistence type="predicted"/>
<sequence length="42" mass="4424">MLSSLPLSASSGENSGAGTCCPPSRRPPCRQIFPFFLGGLKR</sequence>
<reference evidence="2 3" key="1">
    <citation type="submission" date="2019-07" db="EMBL/GenBank/DDBJ databases">
        <title>WGS assembly of Gossypium mustelinum.</title>
        <authorList>
            <person name="Chen Z.J."/>
            <person name="Sreedasyam A."/>
            <person name="Ando A."/>
            <person name="Song Q."/>
            <person name="De L."/>
            <person name="Hulse-Kemp A."/>
            <person name="Ding M."/>
            <person name="Ye W."/>
            <person name="Kirkbride R."/>
            <person name="Jenkins J."/>
            <person name="Plott C."/>
            <person name="Lovell J."/>
            <person name="Lin Y.-M."/>
            <person name="Vaughn R."/>
            <person name="Liu B."/>
            <person name="Li W."/>
            <person name="Simpson S."/>
            <person name="Scheffler B."/>
            <person name="Saski C."/>
            <person name="Grover C."/>
            <person name="Hu G."/>
            <person name="Conover J."/>
            <person name="Carlson J."/>
            <person name="Shu S."/>
            <person name="Boston L."/>
            <person name="Williams M."/>
            <person name="Peterson D."/>
            <person name="Mcgee K."/>
            <person name="Jones D."/>
            <person name="Wendel J."/>
            <person name="Stelly D."/>
            <person name="Grimwood J."/>
            <person name="Schmutz J."/>
        </authorList>
    </citation>
    <scope>NUCLEOTIDE SEQUENCE [LARGE SCALE GENOMIC DNA]</scope>
    <source>
        <strain evidence="2">1408120.09</strain>
    </source>
</reference>
<name>A0A5D2WVY5_GOSMU</name>
<organism evidence="2 3">
    <name type="scientific">Gossypium mustelinum</name>
    <name type="common">Cotton</name>
    <name type="synonym">Gossypium caicoense</name>
    <dbReference type="NCBI Taxonomy" id="34275"/>
    <lineage>
        <taxon>Eukaryota</taxon>
        <taxon>Viridiplantae</taxon>
        <taxon>Streptophyta</taxon>
        <taxon>Embryophyta</taxon>
        <taxon>Tracheophyta</taxon>
        <taxon>Spermatophyta</taxon>
        <taxon>Magnoliopsida</taxon>
        <taxon>eudicotyledons</taxon>
        <taxon>Gunneridae</taxon>
        <taxon>Pentapetalae</taxon>
        <taxon>rosids</taxon>
        <taxon>malvids</taxon>
        <taxon>Malvales</taxon>
        <taxon>Malvaceae</taxon>
        <taxon>Malvoideae</taxon>
        <taxon>Gossypium</taxon>
    </lineage>
</organism>
<feature type="compositionally biased region" description="Polar residues" evidence="1">
    <location>
        <begin position="1"/>
        <end position="17"/>
    </location>
</feature>
<evidence type="ECO:0000313" key="2">
    <source>
        <dbReference type="EMBL" id="TYJ05827.1"/>
    </source>
</evidence>
<evidence type="ECO:0000256" key="1">
    <source>
        <dbReference type="SAM" id="MobiDB-lite"/>
    </source>
</evidence>
<dbReference type="AlphaFoldDB" id="A0A5D2WVY5"/>
<protein>
    <submittedName>
        <fullName evidence="2">Uncharacterized protein</fullName>
    </submittedName>
</protein>
<keyword evidence="3" id="KW-1185">Reference proteome</keyword>
<gene>
    <name evidence="2" type="ORF">E1A91_A12G191100v1</name>
</gene>
<evidence type="ECO:0000313" key="3">
    <source>
        <dbReference type="Proteomes" id="UP000323597"/>
    </source>
</evidence>
<dbReference type="Proteomes" id="UP000323597">
    <property type="component" value="Chromosome A12"/>
</dbReference>
<dbReference type="EMBL" id="CM017647">
    <property type="protein sequence ID" value="TYJ05827.1"/>
    <property type="molecule type" value="Genomic_DNA"/>
</dbReference>
<feature type="region of interest" description="Disordered" evidence="1">
    <location>
        <begin position="1"/>
        <end position="27"/>
    </location>
</feature>